<protein>
    <recommendedName>
        <fullName evidence="5">CENP-V/GFA domain-containing protein</fullName>
    </recommendedName>
</protein>
<evidence type="ECO:0000256" key="1">
    <source>
        <dbReference type="ARBA" id="ARBA00005495"/>
    </source>
</evidence>
<dbReference type="STRING" id="1450539.A0A318ZWE3"/>
<dbReference type="Gene3D" id="3.90.1590.10">
    <property type="entry name" value="glutathione-dependent formaldehyde- activating enzyme (gfa)"/>
    <property type="match status" value="1"/>
</dbReference>
<evidence type="ECO:0000256" key="2">
    <source>
        <dbReference type="ARBA" id="ARBA00022723"/>
    </source>
</evidence>
<organism evidence="6 7">
    <name type="scientific">Aspergillus saccharolyticus JOP 1030-1</name>
    <dbReference type="NCBI Taxonomy" id="1450539"/>
    <lineage>
        <taxon>Eukaryota</taxon>
        <taxon>Fungi</taxon>
        <taxon>Dikarya</taxon>
        <taxon>Ascomycota</taxon>
        <taxon>Pezizomycotina</taxon>
        <taxon>Eurotiomycetes</taxon>
        <taxon>Eurotiomycetidae</taxon>
        <taxon>Eurotiales</taxon>
        <taxon>Aspergillaceae</taxon>
        <taxon>Aspergillus</taxon>
        <taxon>Aspergillus subgen. Circumdati</taxon>
    </lineage>
</organism>
<comment type="similarity">
    <text evidence="1">Belongs to the Gfa family.</text>
</comment>
<dbReference type="PANTHER" id="PTHR33337:SF30">
    <property type="entry name" value="DUF636 DOMAIN PROTEIN (AFU_ORTHOLOGUE AFUA_1G03180)"/>
    <property type="match status" value="1"/>
</dbReference>
<dbReference type="AlphaFoldDB" id="A0A318ZWE3"/>
<dbReference type="PROSITE" id="PS51891">
    <property type="entry name" value="CENP_V_GFA"/>
    <property type="match status" value="1"/>
</dbReference>
<dbReference type="GO" id="GO:0046872">
    <property type="term" value="F:metal ion binding"/>
    <property type="evidence" value="ECO:0007669"/>
    <property type="project" value="UniProtKB-KW"/>
</dbReference>
<accession>A0A318ZWE3</accession>
<sequence>MVLNGSCMCGKVKYQADADPAVKAMCHCQNCQKFSGSAFTTNFILPRSAFKLLSEKLGILGAPKHGEYTADSWFTYRAYFCGDCGSSLYGEPDSMPQMMSIKAGTLNNGAAQLTEGKIDAEAFVKRRVAYLKPIDGATQVEGMIQL</sequence>
<dbReference type="GeneID" id="37077902"/>
<evidence type="ECO:0000256" key="3">
    <source>
        <dbReference type="ARBA" id="ARBA00022833"/>
    </source>
</evidence>
<dbReference type="InterPro" id="IPR006913">
    <property type="entry name" value="CENP-V/GFA"/>
</dbReference>
<dbReference type="GO" id="GO:0016846">
    <property type="term" value="F:carbon-sulfur lyase activity"/>
    <property type="evidence" value="ECO:0007669"/>
    <property type="project" value="InterPro"/>
</dbReference>
<dbReference type="OrthoDB" id="2212170at2759"/>
<dbReference type="Pfam" id="PF04828">
    <property type="entry name" value="GFA"/>
    <property type="match status" value="1"/>
</dbReference>
<dbReference type="PANTHER" id="PTHR33337">
    <property type="entry name" value="GFA DOMAIN-CONTAINING PROTEIN"/>
    <property type="match status" value="1"/>
</dbReference>
<keyword evidence="7" id="KW-1185">Reference proteome</keyword>
<dbReference type="EMBL" id="KZ821221">
    <property type="protein sequence ID" value="PYH48643.1"/>
    <property type="molecule type" value="Genomic_DNA"/>
</dbReference>
<dbReference type="Proteomes" id="UP000248349">
    <property type="component" value="Unassembled WGS sequence"/>
</dbReference>
<dbReference type="SUPFAM" id="SSF51316">
    <property type="entry name" value="Mss4-like"/>
    <property type="match status" value="1"/>
</dbReference>
<keyword evidence="4" id="KW-0456">Lyase</keyword>
<feature type="domain" description="CENP-V/GFA" evidence="5">
    <location>
        <begin position="3"/>
        <end position="135"/>
    </location>
</feature>
<evidence type="ECO:0000256" key="4">
    <source>
        <dbReference type="ARBA" id="ARBA00023239"/>
    </source>
</evidence>
<gene>
    <name evidence="6" type="ORF">BP01DRAFT_371565</name>
</gene>
<reference evidence="6 7" key="1">
    <citation type="submission" date="2016-12" db="EMBL/GenBank/DDBJ databases">
        <title>The genomes of Aspergillus section Nigri reveals drivers in fungal speciation.</title>
        <authorList>
            <consortium name="DOE Joint Genome Institute"/>
            <person name="Vesth T.C."/>
            <person name="Nybo J."/>
            <person name="Theobald S."/>
            <person name="Brandl J."/>
            <person name="Frisvad J.C."/>
            <person name="Nielsen K.F."/>
            <person name="Lyhne E.K."/>
            <person name="Kogle M.E."/>
            <person name="Kuo A."/>
            <person name="Riley R."/>
            <person name="Clum A."/>
            <person name="Nolan M."/>
            <person name="Lipzen A."/>
            <person name="Salamov A."/>
            <person name="Henrissat B."/>
            <person name="Wiebenga A."/>
            <person name="De Vries R.P."/>
            <person name="Grigoriev I.V."/>
            <person name="Mortensen U.H."/>
            <person name="Andersen M.R."/>
            <person name="Baker S.E."/>
        </authorList>
    </citation>
    <scope>NUCLEOTIDE SEQUENCE [LARGE SCALE GENOMIC DNA]</scope>
    <source>
        <strain evidence="6 7">JOP 1030-1</strain>
    </source>
</reference>
<evidence type="ECO:0000313" key="6">
    <source>
        <dbReference type="EMBL" id="PYH48643.1"/>
    </source>
</evidence>
<dbReference type="RefSeq" id="XP_025434625.1">
    <property type="nucleotide sequence ID" value="XM_025576673.1"/>
</dbReference>
<dbReference type="InterPro" id="IPR011057">
    <property type="entry name" value="Mss4-like_sf"/>
</dbReference>
<evidence type="ECO:0000313" key="7">
    <source>
        <dbReference type="Proteomes" id="UP000248349"/>
    </source>
</evidence>
<keyword evidence="2" id="KW-0479">Metal-binding</keyword>
<name>A0A318ZWE3_9EURO</name>
<proteinExistence type="inferred from homology"/>
<evidence type="ECO:0000259" key="5">
    <source>
        <dbReference type="PROSITE" id="PS51891"/>
    </source>
</evidence>
<keyword evidence="3" id="KW-0862">Zinc</keyword>